<feature type="compositionally biased region" description="Basic and acidic residues" evidence="1">
    <location>
        <begin position="1"/>
        <end position="21"/>
    </location>
</feature>
<evidence type="ECO:0000256" key="1">
    <source>
        <dbReference type="SAM" id="MobiDB-lite"/>
    </source>
</evidence>
<name>A0A382ZQ14_9ZZZZ</name>
<proteinExistence type="predicted"/>
<organism evidence="2">
    <name type="scientific">marine metagenome</name>
    <dbReference type="NCBI Taxonomy" id="408172"/>
    <lineage>
        <taxon>unclassified sequences</taxon>
        <taxon>metagenomes</taxon>
        <taxon>ecological metagenomes</taxon>
    </lineage>
</organism>
<dbReference type="AlphaFoldDB" id="A0A382ZQ14"/>
<evidence type="ECO:0000313" key="2">
    <source>
        <dbReference type="EMBL" id="SVD97637.1"/>
    </source>
</evidence>
<gene>
    <name evidence="2" type="ORF">METZ01_LOCUS450491</name>
</gene>
<reference evidence="2" key="1">
    <citation type="submission" date="2018-05" db="EMBL/GenBank/DDBJ databases">
        <authorList>
            <person name="Lanie J.A."/>
            <person name="Ng W.-L."/>
            <person name="Kazmierczak K.M."/>
            <person name="Andrzejewski T.M."/>
            <person name="Davidsen T.M."/>
            <person name="Wayne K.J."/>
            <person name="Tettelin H."/>
            <person name="Glass J.I."/>
            <person name="Rusch D."/>
            <person name="Podicherti R."/>
            <person name="Tsui H.-C.T."/>
            <person name="Winkler M.E."/>
        </authorList>
    </citation>
    <scope>NUCLEOTIDE SEQUENCE</scope>
</reference>
<protein>
    <submittedName>
        <fullName evidence="2">Uncharacterized protein</fullName>
    </submittedName>
</protein>
<feature type="non-terminal residue" evidence="2">
    <location>
        <position position="1"/>
    </location>
</feature>
<dbReference type="EMBL" id="UINC01185767">
    <property type="protein sequence ID" value="SVD97637.1"/>
    <property type="molecule type" value="Genomic_DNA"/>
</dbReference>
<feature type="non-terminal residue" evidence="2">
    <location>
        <position position="58"/>
    </location>
</feature>
<sequence length="58" mass="6106">VVLDTKEESAPEESLDPKLDLESSPGISVQGSIEGSVEIVTGKEPIGEITNLESLEPI</sequence>
<feature type="region of interest" description="Disordered" evidence="1">
    <location>
        <begin position="1"/>
        <end position="28"/>
    </location>
</feature>
<accession>A0A382ZQ14</accession>